<dbReference type="Gene3D" id="3.40.50.410">
    <property type="entry name" value="von Willebrand factor, type A domain"/>
    <property type="match status" value="2"/>
</dbReference>
<organism evidence="2 3">
    <name type="scientific">Henriciella barbarensis</name>
    <dbReference type="NCBI Taxonomy" id="86342"/>
    <lineage>
        <taxon>Bacteria</taxon>
        <taxon>Pseudomonadati</taxon>
        <taxon>Pseudomonadota</taxon>
        <taxon>Alphaproteobacteria</taxon>
        <taxon>Hyphomonadales</taxon>
        <taxon>Hyphomonadaceae</taxon>
        <taxon>Henriciella</taxon>
    </lineage>
</organism>
<comment type="caution">
    <text evidence="2">The sequence shown here is derived from an EMBL/GenBank/DDBJ whole genome shotgun (WGS) entry which is preliminary data.</text>
</comment>
<dbReference type="Proteomes" id="UP000265431">
    <property type="component" value="Unassembled WGS sequence"/>
</dbReference>
<evidence type="ECO:0000259" key="1">
    <source>
        <dbReference type="PROSITE" id="PS50234"/>
    </source>
</evidence>
<dbReference type="Pfam" id="PF13400">
    <property type="entry name" value="Tad"/>
    <property type="match status" value="1"/>
</dbReference>
<name>A0A399QR23_9PROT</name>
<reference evidence="2 3" key="1">
    <citation type="submission" date="2018-08" db="EMBL/GenBank/DDBJ databases">
        <title>Henriciella mobilis sp. nov., isolated from seawater.</title>
        <authorList>
            <person name="Cheng H."/>
            <person name="Wu Y.-H."/>
            <person name="Xu X.-W."/>
            <person name="Guo L.-L."/>
        </authorList>
    </citation>
    <scope>NUCLEOTIDE SEQUENCE [LARGE SCALE GENOMIC DNA]</scope>
    <source>
        <strain evidence="2 3">CCUG66934</strain>
    </source>
</reference>
<gene>
    <name evidence="2" type="ORF">D1224_13295</name>
</gene>
<keyword evidence="3" id="KW-1185">Reference proteome</keyword>
<dbReference type="EMBL" id="QWGB01000009">
    <property type="protein sequence ID" value="RIJ21290.1"/>
    <property type="molecule type" value="Genomic_DNA"/>
</dbReference>
<dbReference type="PROSITE" id="PS50234">
    <property type="entry name" value="VWFA"/>
    <property type="match status" value="1"/>
</dbReference>
<dbReference type="AlphaFoldDB" id="A0A399QR23"/>
<evidence type="ECO:0000313" key="3">
    <source>
        <dbReference type="Proteomes" id="UP000265431"/>
    </source>
</evidence>
<protein>
    <submittedName>
        <fullName evidence="2">VWA domain-containing protein</fullName>
    </submittedName>
</protein>
<dbReference type="InterPro" id="IPR002035">
    <property type="entry name" value="VWF_A"/>
</dbReference>
<accession>A0A399QR23</accession>
<dbReference type="SUPFAM" id="SSF53300">
    <property type="entry name" value="vWA-like"/>
    <property type="match status" value="1"/>
</dbReference>
<evidence type="ECO:0000313" key="2">
    <source>
        <dbReference type="EMBL" id="RIJ21290.1"/>
    </source>
</evidence>
<sequence>MGRMFRNSAYQRNSDGQMAILFALSLFPIALIAGFAVDFQVLTTNKSKAQSSIDSAVIAGTRAYQEGATKLEVQQTVRTYFSALISNGPFPLTCTLPVVVIDETDVEATTRCTMETFLAKIADIDTFEFDVETATTYGIGKVDVSFVFDVSGSMDGQRIADLKIAARDAVDTLLVEEPKPGHEDDIRISMVAYNGAFNAGDYFEAATGSSSSQSVNYYHNGHWYTYHYDSTCVFEREGGQAFTGAAPGPGQYIVKADVYRRNDCGDAEPLALTSSRQPLYDYITALGAEGNTAGHLGVAWGWYMISPAWSTVFPESAAPLSYDEPDSAKALILMTDGAFNTVGDSSNGNSTWQAKQLCDQAKAAGIRIYSVAFQAPEAGREVLQYCSSGSEFFFRPENGQQLQDAYQSIASSISDLRITL</sequence>
<dbReference type="InterPro" id="IPR028087">
    <property type="entry name" value="Tad_N"/>
</dbReference>
<feature type="domain" description="VWFA" evidence="1">
    <location>
        <begin position="143"/>
        <end position="409"/>
    </location>
</feature>
<dbReference type="InterPro" id="IPR036465">
    <property type="entry name" value="vWFA_dom_sf"/>
</dbReference>
<proteinExistence type="predicted"/>
<dbReference type="OrthoDB" id="7522752at2"/>